<dbReference type="GO" id="GO:0016757">
    <property type="term" value="F:glycosyltransferase activity"/>
    <property type="evidence" value="ECO:0007669"/>
    <property type="project" value="InterPro"/>
</dbReference>
<name>A0A369QJD5_9BACT</name>
<dbReference type="InterPro" id="IPR001296">
    <property type="entry name" value="Glyco_trans_1"/>
</dbReference>
<dbReference type="Pfam" id="PF00534">
    <property type="entry name" value="Glycos_transf_1"/>
    <property type="match status" value="1"/>
</dbReference>
<evidence type="ECO:0000313" key="2">
    <source>
        <dbReference type="EMBL" id="RDC62979.1"/>
    </source>
</evidence>
<feature type="domain" description="Glycosyl transferase family 1" evidence="1">
    <location>
        <begin position="199"/>
        <end position="335"/>
    </location>
</feature>
<evidence type="ECO:0000313" key="3">
    <source>
        <dbReference type="Proteomes" id="UP000253919"/>
    </source>
</evidence>
<dbReference type="PANTHER" id="PTHR45947">
    <property type="entry name" value="SULFOQUINOVOSYL TRANSFERASE SQD2"/>
    <property type="match status" value="1"/>
</dbReference>
<dbReference type="EMBL" id="QASA01000001">
    <property type="protein sequence ID" value="RDC62979.1"/>
    <property type="molecule type" value="Genomic_DNA"/>
</dbReference>
<dbReference type="RefSeq" id="WP_233507393.1">
    <property type="nucleotide sequence ID" value="NZ_QASA01000001.1"/>
</dbReference>
<dbReference type="AlphaFoldDB" id="A0A369QJD5"/>
<comment type="caution">
    <text evidence="2">The sequence shown here is derived from an EMBL/GenBank/DDBJ whole genome shotgun (WGS) entry which is preliminary data.</text>
</comment>
<evidence type="ECO:0000259" key="1">
    <source>
        <dbReference type="Pfam" id="PF00534"/>
    </source>
</evidence>
<dbReference type="Proteomes" id="UP000253919">
    <property type="component" value="Unassembled WGS sequence"/>
</dbReference>
<accession>A0A369QJD5</accession>
<protein>
    <recommendedName>
        <fullName evidence="1">Glycosyl transferase family 1 domain-containing protein</fullName>
    </recommendedName>
</protein>
<organism evidence="2 3">
    <name type="scientific">Adhaeribacter pallidiroseus</name>
    <dbReference type="NCBI Taxonomy" id="2072847"/>
    <lineage>
        <taxon>Bacteria</taxon>
        <taxon>Pseudomonadati</taxon>
        <taxon>Bacteroidota</taxon>
        <taxon>Cytophagia</taxon>
        <taxon>Cytophagales</taxon>
        <taxon>Hymenobacteraceae</taxon>
        <taxon>Adhaeribacter</taxon>
    </lineage>
</organism>
<dbReference type="InterPro" id="IPR050194">
    <property type="entry name" value="Glycosyltransferase_grp1"/>
</dbReference>
<dbReference type="PANTHER" id="PTHR45947:SF3">
    <property type="entry name" value="SULFOQUINOVOSYL TRANSFERASE SQD2"/>
    <property type="match status" value="1"/>
</dbReference>
<gene>
    <name evidence="2" type="ORF">AHMF7616_01578</name>
</gene>
<reference evidence="2 3" key="1">
    <citation type="submission" date="2018-04" db="EMBL/GenBank/DDBJ databases">
        <title>Adhaeribacter sp. HMF7616 genome sequencing and assembly.</title>
        <authorList>
            <person name="Kang H."/>
            <person name="Kang J."/>
            <person name="Cha I."/>
            <person name="Kim H."/>
            <person name="Joh K."/>
        </authorList>
    </citation>
    <scope>NUCLEOTIDE SEQUENCE [LARGE SCALE GENOMIC DNA]</scope>
    <source>
        <strain evidence="2 3">HMF7616</strain>
    </source>
</reference>
<sequence>MKLAIVHDDLMRRGGAEQVARCFHYAFPEAPIFTLAYDAENTYPDFKNSRVITSWYQKLAKDESKMKKFFFPFGLLAMHQLDVTLFDVILISSTYCAKYIKVSPGALVINYCHQPFRLAWYPESYGEYVQARGLKKQLLRTVISVLQHYDFKAAQRTDYFIANTAETSIKIKEIYTSSKEIQVIYPPVNTKNFYVASHQNGYYLMVTRLEYYKKVDLAIEVFNQLGLPLVIVGTGTKEKELKTQAKHNITFKSRLSALELSKLYAECRAFIFPQHEDFGITPLEANASGRPVIAYAAGGVLHTMLPYKELVAQSTAVFFKNQSVEALIEAVSLMENIYADFDPEFIRQNSLRFDESTFIKSIQNFVLDKYGAEYKNLHPVE</sequence>
<dbReference type="SUPFAM" id="SSF53756">
    <property type="entry name" value="UDP-Glycosyltransferase/glycogen phosphorylase"/>
    <property type="match status" value="1"/>
</dbReference>
<dbReference type="Gene3D" id="3.40.50.2000">
    <property type="entry name" value="Glycogen Phosphorylase B"/>
    <property type="match status" value="2"/>
</dbReference>
<keyword evidence="3" id="KW-1185">Reference proteome</keyword>
<proteinExistence type="predicted"/>